<sequence length="690" mass="80787">MLFINTEENLKKEKICFFNTHLDFIHQFMPDLVKDYVTGLINNEVLLPFNINNIDLKLLDDNVFDKKLFYCILYVCCREIDSCWEGFFFYIQPLYPALGIDFSSEFSFENTTSPPSDLYSIRQCRVDKPLYTDSVNVNVGFYNKNENFNYQCYDDYSAKEYLVNYCSPKALLAYKNIQYPQAKSDFFLMASLYTDGGISADVCSIAQSNLEILIKNTDFLLIYDDKGLQKKFIFAQPRNLFILYHLNFLIEKMNCFGADQDYDNLFSRSAFHSNFMDYYTFCYQYIKDIRINFLHDDIYTAFVRGGISEESLSCANDFPFMVAKGAFRSQKKLKPTSSIPNIEVSSKNFYVPPTNNLTIIGHDNNPQFINRVQTPYSLSSLNVWEVDHVDLYGLGWVCKNNQFISFETHLSNLAFNSDYQRIWPLPKNNDITQVIEDECIIAFNAGSHCYGHYLVDDLPRIGLIKDYLGNEFYDKKFIISKETPEWGKTLLKYFFNLRDDHFIVFDFSKEIWRLNKVFLSSYVTKDNYNFHGYVRQFYRQYYQAGVKPYRRVCLSRALCNPNTRHQRIFQSREVFEYLALSYDFEVICPESLSIEEQIQLMAETTCQIGEHGSAQHSSVFNPYGMVVGTLNPIGDIQIALGRVYNDKNIICYSDSIEWGGPNNEVLYYDIEQEKLITFFEKVLQTLRDDH</sequence>
<comment type="caution">
    <text evidence="2">The sequence shown here is derived from an EMBL/GenBank/DDBJ whole genome shotgun (WGS) entry which is preliminary data.</text>
</comment>
<dbReference type="RefSeq" id="WP_282024630.1">
    <property type="nucleotide sequence ID" value="NZ_CAMXCH010000005.1"/>
</dbReference>
<reference evidence="2" key="1">
    <citation type="submission" date="2022-10" db="EMBL/GenBank/DDBJ databases">
        <authorList>
            <person name="Botero Cardona J."/>
        </authorList>
    </citation>
    <scope>NUCLEOTIDE SEQUENCE</scope>
    <source>
        <strain evidence="2">R-83534</strain>
    </source>
</reference>
<evidence type="ECO:0000313" key="3">
    <source>
        <dbReference type="Proteomes" id="UP001154272"/>
    </source>
</evidence>
<gene>
    <name evidence="2" type="ORF">R83534S58_LOCUS2005</name>
</gene>
<keyword evidence="3" id="KW-1185">Reference proteome</keyword>
<proteinExistence type="predicted"/>
<name>A0ABN8WCK8_9PROT</name>
<evidence type="ECO:0000259" key="1">
    <source>
        <dbReference type="Pfam" id="PF04577"/>
    </source>
</evidence>
<dbReference type="Pfam" id="PF04577">
    <property type="entry name" value="Glyco_transf_61"/>
    <property type="match status" value="1"/>
</dbReference>
<organism evidence="2 3">
    <name type="scientific">Commensalibacter papalotli</name>
    <name type="common">ex Botero et al. 2024</name>
    <dbReference type="NCBI Taxonomy" id="2972766"/>
    <lineage>
        <taxon>Bacteria</taxon>
        <taxon>Pseudomonadati</taxon>
        <taxon>Pseudomonadota</taxon>
        <taxon>Alphaproteobacteria</taxon>
        <taxon>Acetobacterales</taxon>
        <taxon>Acetobacteraceae</taxon>
    </lineage>
</organism>
<dbReference type="Proteomes" id="UP001154272">
    <property type="component" value="Unassembled WGS sequence"/>
</dbReference>
<accession>A0ABN8WCK8</accession>
<evidence type="ECO:0000313" key="2">
    <source>
        <dbReference type="EMBL" id="CAI3955947.1"/>
    </source>
</evidence>
<feature type="domain" description="Glycosyltransferase 61 catalytic" evidence="1">
    <location>
        <begin position="450"/>
        <end position="626"/>
    </location>
</feature>
<protein>
    <submittedName>
        <fullName evidence="2">Capsular polysaccharide biosynthesis protein</fullName>
    </submittedName>
</protein>
<dbReference type="InterPro" id="IPR049625">
    <property type="entry name" value="Glyco_transf_61_cat"/>
</dbReference>
<dbReference type="EMBL" id="CAMXCH010000005">
    <property type="protein sequence ID" value="CAI3955947.1"/>
    <property type="molecule type" value="Genomic_DNA"/>
</dbReference>